<gene>
    <name evidence="2" type="ORF">O6P43_028666</name>
</gene>
<evidence type="ECO:0000313" key="2">
    <source>
        <dbReference type="EMBL" id="KAJ7948144.1"/>
    </source>
</evidence>
<reference evidence="2" key="1">
    <citation type="journal article" date="2023" name="Science">
        <title>Elucidation of the pathway for biosynthesis of saponin adjuvants from the soapbark tree.</title>
        <authorList>
            <person name="Reed J."/>
            <person name="Orme A."/>
            <person name="El-Demerdash A."/>
            <person name="Owen C."/>
            <person name="Martin L.B.B."/>
            <person name="Misra R.C."/>
            <person name="Kikuchi S."/>
            <person name="Rejzek M."/>
            <person name="Martin A.C."/>
            <person name="Harkess A."/>
            <person name="Leebens-Mack J."/>
            <person name="Louveau T."/>
            <person name="Stephenson M.J."/>
            <person name="Osbourn A."/>
        </authorList>
    </citation>
    <scope>NUCLEOTIDE SEQUENCE</scope>
    <source>
        <strain evidence="2">S10</strain>
    </source>
</reference>
<evidence type="ECO:0000313" key="3">
    <source>
        <dbReference type="Proteomes" id="UP001163823"/>
    </source>
</evidence>
<dbReference type="AlphaFoldDB" id="A0AAD7KYC3"/>
<accession>A0AAD7KYC3</accession>
<keyword evidence="1" id="KW-0812">Transmembrane</keyword>
<dbReference type="EMBL" id="JARAOO010000012">
    <property type="protein sequence ID" value="KAJ7948144.1"/>
    <property type="molecule type" value="Genomic_DNA"/>
</dbReference>
<comment type="caution">
    <text evidence="2">The sequence shown here is derived from an EMBL/GenBank/DDBJ whole genome shotgun (WGS) entry which is preliminary data.</text>
</comment>
<organism evidence="2 3">
    <name type="scientific">Quillaja saponaria</name>
    <name type="common">Soap bark tree</name>
    <dbReference type="NCBI Taxonomy" id="32244"/>
    <lineage>
        <taxon>Eukaryota</taxon>
        <taxon>Viridiplantae</taxon>
        <taxon>Streptophyta</taxon>
        <taxon>Embryophyta</taxon>
        <taxon>Tracheophyta</taxon>
        <taxon>Spermatophyta</taxon>
        <taxon>Magnoliopsida</taxon>
        <taxon>eudicotyledons</taxon>
        <taxon>Gunneridae</taxon>
        <taxon>Pentapetalae</taxon>
        <taxon>rosids</taxon>
        <taxon>fabids</taxon>
        <taxon>Fabales</taxon>
        <taxon>Quillajaceae</taxon>
        <taxon>Quillaja</taxon>
    </lineage>
</organism>
<feature type="transmembrane region" description="Helical" evidence="1">
    <location>
        <begin position="70"/>
        <end position="92"/>
    </location>
</feature>
<protein>
    <submittedName>
        <fullName evidence="2">5-adenylylsulfate reductase chloroplastic-like</fullName>
    </submittedName>
</protein>
<dbReference type="KEGG" id="qsa:O6P43_028666"/>
<sequence length="165" mass="18732">MFLSAVCILSEYVKVDRQPCIGPVSINAWFLIHNEYIKEIVAPIVYDHKSGAAYDATVYQYFVSLAMNSIIHIMLFYASWCCFFQAMAAICAERAKKMVGRGLKVEKFTVYKHMAYAKHKALAAWHLEASSCTMPSFPRDCSMPMKWSTERMDTGSSKAFVKAIQ</sequence>
<name>A0AAD7KYC3_QUISA</name>
<dbReference type="Proteomes" id="UP001163823">
    <property type="component" value="Chromosome 12"/>
</dbReference>
<keyword evidence="3" id="KW-1185">Reference proteome</keyword>
<proteinExistence type="predicted"/>
<keyword evidence="1" id="KW-0472">Membrane</keyword>
<evidence type="ECO:0000256" key="1">
    <source>
        <dbReference type="SAM" id="Phobius"/>
    </source>
</evidence>
<keyword evidence="1" id="KW-1133">Transmembrane helix</keyword>